<dbReference type="PANTHER" id="PTHR37842:SF2">
    <property type="entry name" value="GYLCOSYL HYDROLASE 115 C-TERMINAL DOMAIN-CONTAINING PROTEIN"/>
    <property type="match status" value="1"/>
</dbReference>
<dbReference type="InterPro" id="IPR031924">
    <property type="entry name" value="GH115"/>
</dbReference>
<feature type="domain" description="Gylcosyl hydrolase 115 C-terminal" evidence="3">
    <location>
        <begin position="791"/>
        <end position="965"/>
    </location>
</feature>
<comment type="caution">
    <text evidence="4">The sequence shown here is derived from an EMBL/GenBank/DDBJ whole genome shotgun (WGS) entry which is preliminary data.</text>
</comment>
<evidence type="ECO:0000256" key="2">
    <source>
        <dbReference type="SAM" id="SignalP"/>
    </source>
</evidence>
<dbReference type="SUPFAM" id="SSF55545">
    <property type="entry name" value="beta-N-acetylhexosaminidase-like domain"/>
    <property type="match status" value="1"/>
</dbReference>
<proteinExistence type="predicted"/>
<accession>A0A1B8TNL6</accession>
<dbReference type="GO" id="GO:0016787">
    <property type="term" value="F:hydrolase activity"/>
    <property type="evidence" value="ECO:0007669"/>
    <property type="project" value="UniProtKB-KW"/>
</dbReference>
<evidence type="ECO:0000259" key="3">
    <source>
        <dbReference type="Pfam" id="PF17829"/>
    </source>
</evidence>
<dbReference type="Proteomes" id="UP000092612">
    <property type="component" value="Unassembled WGS sequence"/>
</dbReference>
<dbReference type="GO" id="GO:0005975">
    <property type="term" value="P:carbohydrate metabolic process"/>
    <property type="evidence" value="ECO:0007669"/>
    <property type="project" value="UniProtKB-ARBA"/>
</dbReference>
<evidence type="ECO:0000256" key="1">
    <source>
        <dbReference type="ARBA" id="ARBA00022801"/>
    </source>
</evidence>
<evidence type="ECO:0000313" key="4">
    <source>
        <dbReference type="EMBL" id="OBY61250.1"/>
    </source>
</evidence>
<organism evidence="4 5">
    <name type="scientific">Polaribacter reichenbachii</name>
    <dbReference type="NCBI Taxonomy" id="996801"/>
    <lineage>
        <taxon>Bacteria</taxon>
        <taxon>Pseudomonadati</taxon>
        <taxon>Bacteroidota</taxon>
        <taxon>Flavobacteriia</taxon>
        <taxon>Flavobacteriales</taxon>
        <taxon>Flavobacteriaceae</taxon>
    </lineage>
</organism>
<dbReference type="Gene3D" id="3.20.20.520">
    <property type="entry name" value="Glycosyl hydrolase family 115"/>
    <property type="match status" value="1"/>
</dbReference>
<dbReference type="STRING" id="996801.BW723_10310"/>
<keyword evidence="2" id="KW-0732">Signal</keyword>
<dbReference type="InterPro" id="IPR029018">
    <property type="entry name" value="Hex-like_dom2"/>
</dbReference>
<dbReference type="InterPro" id="IPR041437">
    <property type="entry name" value="GH115_C"/>
</dbReference>
<protein>
    <submittedName>
        <fullName evidence="4">Glycosyl hydrolase</fullName>
    </submittedName>
</protein>
<dbReference type="EMBL" id="LSFL01000044">
    <property type="protein sequence ID" value="OBY61250.1"/>
    <property type="molecule type" value="Genomic_DNA"/>
</dbReference>
<keyword evidence="5" id="KW-1185">Reference proteome</keyword>
<feature type="chain" id="PRO_5008615405" evidence="2">
    <location>
        <begin position="28"/>
        <end position="971"/>
    </location>
</feature>
<dbReference type="Gene3D" id="3.30.379.10">
    <property type="entry name" value="Chitobiase/beta-hexosaminidase domain 2-like"/>
    <property type="match status" value="1"/>
</dbReference>
<evidence type="ECO:0000313" key="5">
    <source>
        <dbReference type="Proteomes" id="UP000092612"/>
    </source>
</evidence>
<dbReference type="OrthoDB" id="8727830at2"/>
<reference evidence="5" key="1">
    <citation type="submission" date="2016-02" db="EMBL/GenBank/DDBJ databases">
        <title>Paenibacillus sp. LPB0068, isolated from Crassostrea gigas.</title>
        <authorList>
            <person name="Shin S.-K."/>
            <person name="Yi H."/>
        </authorList>
    </citation>
    <scope>NUCLEOTIDE SEQUENCE [LARGE SCALE GENOMIC DNA]</scope>
    <source>
        <strain evidence="5">KCTC 23969</strain>
    </source>
</reference>
<dbReference type="Gene3D" id="2.60.120.1620">
    <property type="match status" value="1"/>
</dbReference>
<dbReference type="InterPro" id="IPR042301">
    <property type="entry name" value="GH115_sf"/>
</dbReference>
<dbReference type="KEGG" id="prn:BW723_10310"/>
<dbReference type="AlphaFoldDB" id="A0A1B8TNL6"/>
<sequence>MKFKSILNSKVFSILLLFLCVFSTSIAQENQNYVSTTKSKNAFVLKNSNQTSTLLVSPNDHKGVIRAFHDLQNDILKVTDHKPELKETITTSNEKNVIIAGTLGKSELIDQLVDQKIINPKELEGKWEKFIIKTVKNPLPGIKSALVIVGSDKRGTIYGIYDLSEQLGVSPWYWWADVPVKKKNEVYIKSGTYTDGEPAVKYRGIFINDEAPAFRNWAFEKFGGQNHKLYETIFELLLRNKANYLWPAMWLPTIFNEDDPLNPKTADEYGIVMSTSHHEPLMRSHNEWYKFGGGEWNYETNKEKLQEFWRGGIERMGDYESVVTVGMRGDGDDAMSEETAVELLEEIIKDQREIIADVTGKPANQTPQVWAVYKEVQDYFDKGMRVDEDIIMLLCDDNWGNLRILPKKEDLNHKAGYGIYYHFDYVGSPVSYRWLNTTQIERVWEQMNLAYMHGVKDLWLVNVGDIKPMELPISFFMDYAWNPDAIQAKDLPNYYKKWTHQQFGNQFNSEIAELLSLYTKYNARRTPEMLEPETYSVKNYREGERIVKEYNNLVKKSENIYKQLPENYKSSYYQLVHSPILLSANINEMYVAAGLNKYYARRGAAAANFYADRVKELFYKDAELTKYYHEKLENGKWNHMMSQTHMGYQSWAHPPLNSMPAVTYVQIPKTAELGYFLEYGKKPFWGWLDVEADFVFSETFLEFDPLNNQDYYIDIINRGQENLSYNLKVKEDWIKLSKNKGTTEFHEKVYVTIDWEKAPKEKVIGEIIISGGGKEYVIKVPINGTITKGEGFIENNGVIAFEAVNFTKKHNSKDIKWTEIQNLGRTNSSLIIEPVTAERQILSKNTPRVEYDFTVFKAGDLKVKTLVSPTQDFKKKDGLKFAIAIDNEKPQIININEGEEMPDWKYAEWWTKSVGDHIKTKISNHKVNKPGKHTLKIWMVDTGIVFQKFVIDAGDTKQSYLGAPESKYIKQ</sequence>
<dbReference type="Pfam" id="PF15979">
    <property type="entry name" value="Glyco_hydro_115"/>
    <property type="match status" value="1"/>
</dbReference>
<name>A0A1B8TNL6_9FLAO</name>
<dbReference type="Pfam" id="PF17829">
    <property type="entry name" value="GH115_C"/>
    <property type="match status" value="1"/>
</dbReference>
<dbReference type="Gene3D" id="1.20.58.2150">
    <property type="match status" value="1"/>
</dbReference>
<dbReference type="PANTHER" id="PTHR37842">
    <property type="match status" value="1"/>
</dbReference>
<keyword evidence="1 4" id="KW-0378">Hydrolase</keyword>
<dbReference type="RefSeq" id="WP_068365364.1">
    <property type="nucleotide sequence ID" value="NZ_CP019337.1"/>
</dbReference>
<gene>
    <name evidence="4" type="ORF">LPB301_17445</name>
</gene>
<feature type="signal peptide" evidence="2">
    <location>
        <begin position="1"/>
        <end position="27"/>
    </location>
</feature>